<keyword evidence="3" id="KW-1185">Reference proteome</keyword>
<feature type="compositionally biased region" description="Pro residues" evidence="1">
    <location>
        <begin position="1"/>
        <end position="11"/>
    </location>
</feature>
<organism evidence="2 3">
    <name type="scientific">Cryptococcus floricola</name>
    <dbReference type="NCBI Taxonomy" id="2591691"/>
    <lineage>
        <taxon>Eukaryota</taxon>
        <taxon>Fungi</taxon>
        <taxon>Dikarya</taxon>
        <taxon>Basidiomycota</taxon>
        <taxon>Agaricomycotina</taxon>
        <taxon>Tremellomycetes</taxon>
        <taxon>Tremellales</taxon>
        <taxon>Cryptococcaceae</taxon>
        <taxon>Cryptococcus</taxon>
    </lineage>
</organism>
<proteinExistence type="predicted"/>
<evidence type="ECO:0000313" key="3">
    <source>
        <dbReference type="Proteomes" id="UP000322245"/>
    </source>
</evidence>
<name>A0A5D3ALE6_9TREE</name>
<accession>A0A5D3ALE6</accession>
<dbReference type="Gene3D" id="2.60.40.3960">
    <property type="entry name" value="Velvet domain"/>
    <property type="match status" value="1"/>
</dbReference>
<gene>
    <name evidence="2" type="ORF">B9479_007646</name>
</gene>
<dbReference type="EMBL" id="NIDF01000188">
    <property type="protein sequence ID" value="TYJ51774.1"/>
    <property type="molecule type" value="Genomic_DNA"/>
</dbReference>
<dbReference type="AlphaFoldDB" id="A0A5D3ALE6"/>
<evidence type="ECO:0000256" key="1">
    <source>
        <dbReference type="SAM" id="MobiDB-lite"/>
    </source>
</evidence>
<sequence>MPPLTTDPPLPQKQYQSAHASGSNTARPAGGGGVTQPSSAPHASPSQTSDSHNTIFIYTPPLHIDGIYAGKLMKFALTVEQEPLFGRRKTGKDRRPLCPALIIRLRAVECRDEPDSPSHEEIAEAETSASDRKVAIRYASGALTCRLLQIAILLSLIWQNVDLNPLAYIPRDRCRACQSLQNWQSISRIKDLS</sequence>
<dbReference type="Proteomes" id="UP000322245">
    <property type="component" value="Unassembled WGS sequence"/>
</dbReference>
<feature type="compositionally biased region" description="Low complexity" evidence="1">
    <location>
        <begin position="35"/>
        <end position="49"/>
    </location>
</feature>
<comment type="caution">
    <text evidence="2">The sequence shown here is derived from an EMBL/GenBank/DDBJ whole genome shotgun (WGS) entry which is preliminary data.</text>
</comment>
<protein>
    <recommendedName>
        <fullName evidence="4">Velvet domain-containing protein</fullName>
    </recommendedName>
</protein>
<evidence type="ECO:0008006" key="4">
    <source>
        <dbReference type="Google" id="ProtNLM"/>
    </source>
</evidence>
<reference evidence="2 3" key="1">
    <citation type="submission" date="2017-05" db="EMBL/GenBank/DDBJ databases">
        <title>The Genome Sequence of Tsuchiyaea wingfieldii DSM 27421.</title>
        <authorList>
            <person name="Cuomo C."/>
            <person name="Passer A."/>
            <person name="Billmyre B."/>
            <person name="Heitman J."/>
        </authorList>
    </citation>
    <scope>NUCLEOTIDE SEQUENCE [LARGE SCALE GENOMIC DNA]</scope>
    <source>
        <strain evidence="2 3">DSM 27421</strain>
    </source>
</reference>
<feature type="region of interest" description="Disordered" evidence="1">
    <location>
        <begin position="1"/>
        <end position="52"/>
    </location>
</feature>
<dbReference type="InterPro" id="IPR038491">
    <property type="entry name" value="Velvet_dom_sf"/>
</dbReference>
<evidence type="ECO:0000313" key="2">
    <source>
        <dbReference type="EMBL" id="TYJ51774.1"/>
    </source>
</evidence>
<feature type="compositionally biased region" description="Polar residues" evidence="1">
    <location>
        <begin position="13"/>
        <end position="26"/>
    </location>
</feature>